<gene>
    <name evidence="2" type="ORF">OXD698_LOCUS42164</name>
</gene>
<evidence type="ECO:0000313" key="2">
    <source>
        <dbReference type="EMBL" id="CAF4226579.1"/>
    </source>
</evidence>
<dbReference type="AlphaFoldDB" id="A0A820CU57"/>
<feature type="non-terminal residue" evidence="2">
    <location>
        <position position="1"/>
    </location>
</feature>
<feature type="region of interest" description="Disordered" evidence="1">
    <location>
        <begin position="1"/>
        <end position="49"/>
    </location>
</feature>
<reference evidence="2" key="1">
    <citation type="submission" date="2021-02" db="EMBL/GenBank/DDBJ databases">
        <authorList>
            <person name="Nowell W R."/>
        </authorList>
    </citation>
    <scope>NUCLEOTIDE SEQUENCE</scope>
</reference>
<name>A0A820CU57_9BILA</name>
<accession>A0A820CU57</accession>
<dbReference type="EMBL" id="CAJOAZ010010800">
    <property type="protein sequence ID" value="CAF4226579.1"/>
    <property type="molecule type" value="Genomic_DNA"/>
</dbReference>
<evidence type="ECO:0000313" key="3">
    <source>
        <dbReference type="Proteomes" id="UP000663844"/>
    </source>
</evidence>
<dbReference type="Proteomes" id="UP000663844">
    <property type="component" value="Unassembled WGS sequence"/>
</dbReference>
<comment type="caution">
    <text evidence="2">The sequence shown here is derived from an EMBL/GenBank/DDBJ whole genome shotgun (WGS) entry which is preliminary data.</text>
</comment>
<evidence type="ECO:0000256" key="1">
    <source>
        <dbReference type="SAM" id="MobiDB-lite"/>
    </source>
</evidence>
<sequence length="49" mass="5501">FFRRFHTGDNNNPSSNAGNQPTASISSIQQNVNIPETNEQPLCQRQLQT</sequence>
<feature type="compositionally biased region" description="Polar residues" evidence="1">
    <location>
        <begin position="8"/>
        <end position="49"/>
    </location>
</feature>
<organism evidence="2 3">
    <name type="scientific">Adineta steineri</name>
    <dbReference type="NCBI Taxonomy" id="433720"/>
    <lineage>
        <taxon>Eukaryota</taxon>
        <taxon>Metazoa</taxon>
        <taxon>Spiralia</taxon>
        <taxon>Gnathifera</taxon>
        <taxon>Rotifera</taxon>
        <taxon>Eurotatoria</taxon>
        <taxon>Bdelloidea</taxon>
        <taxon>Adinetida</taxon>
        <taxon>Adinetidae</taxon>
        <taxon>Adineta</taxon>
    </lineage>
</organism>
<proteinExistence type="predicted"/>
<protein>
    <submittedName>
        <fullName evidence="2">Uncharacterized protein</fullName>
    </submittedName>
</protein>